<dbReference type="AlphaFoldDB" id="A0A6C0IE95"/>
<accession>A0A6C0IE95</accession>
<keyword evidence="1" id="KW-1133">Transmembrane helix</keyword>
<proteinExistence type="predicted"/>
<protein>
    <submittedName>
        <fullName evidence="2">Uncharacterized protein</fullName>
    </submittedName>
</protein>
<keyword evidence="1" id="KW-0472">Membrane</keyword>
<feature type="transmembrane region" description="Helical" evidence="1">
    <location>
        <begin position="71"/>
        <end position="89"/>
    </location>
</feature>
<organism evidence="2">
    <name type="scientific">viral metagenome</name>
    <dbReference type="NCBI Taxonomy" id="1070528"/>
    <lineage>
        <taxon>unclassified sequences</taxon>
        <taxon>metagenomes</taxon>
        <taxon>organismal metagenomes</taxon>
    </lineage>
</organism>
<dbReference type="EMBL" id="MN740165">
    <property type="protein sequence ID" value="QHT91441.1"/>
    <property type="molecule type" value="Genomic_DNA"/>
</dbReference>
<name>A0A6C0IE95_9ZZZZ</name>
<keyword evidence="1" id="KW-0812">Transmembrane</keyword>
<feature type="transmembrane region" description="Helical" evidence="1">
    <location>
        <begin position="12"/>
        <end position="31"/>
    </location>
</feature>
<reference evidence="2" key="1">
    <citation type="journal article" date="2020" name="Nature">
        <title>Giant virus diversity and host interactions through global metagenomics.</title>
        <authorList>
            <person name="Schulz F."/>
            <person name="Roux S."/>
            <person name="Paez-Espino D."/>
            <person name="Jungbluth S."/>
            <person name="Walsh D.A."/>
            <person name="Denef V.J."/>
            <person name="McMahon K.D."/>
            <person name="Konstantinidis K.T."/>
            <person name="Eloe-Fadrosh E.A."/>
            <person name="Kyrpides N.C."/>
            <person name="Woyke T."/>
        </authorList>
    </citation>
    <scope>NUCLEOTIDE SEQUENCE</scope>
    <source>
        <strain evidence="2">GVMAG-M-3300023184-77</strain>
    </source>
</reference>
<sequence length="98" mass="11121">MNFIQVLRSNTLYFLLSLPLLIILYEFFLSCSLGNRSVIILLIGQLVIVPIVSLLITFLHSFTNTPFGNGFWLLISWGVFCSFYYIFTLDLNGSSTVS</sequence>
<evidence type="ECO:0000256" key="1">
    <source>
        <dbReference type="SAM" id="Phobius"/>
    </source>
</evidence>
<feature type="transmembrane region" description="Helical" evidence="1">
    <location>
        <begin position="38"/>
        <end position="59"/>
    </location>
</feature>
<evidence type="ECO:0000313" key="2">
    <source>
        <dbReference type="EMBL" id="QHT91441.1"/>
    </source>
</evidence>